<dbReference type="AlphaFoldDB" id="A0A194Q6S8"/>
<dbReference type="Proteomes" id="UP000053268">
    <property type="component" value="Unassembled WGS sequence"/>
</dbReference>
<keyword evidence="3" id="KW-1185">Reference proteome</keyword>
<organism evidence="2 3">
    <name type="scientific">Papilio xuthus</name>
    <name type="common">Asian swallowtail butterfly</name>
    <dbReference type="NCBI Taxonomy" id="66420"/>
    <lineage>
        <taxon>Eukaryota</taxon>
        <taxon>Metazoa</taxon>
        <taxon>Ecdysozoa</taxon>
        <taxon>Arthropoda</taxon>
        <taxon>Hexapoda</taxon>
        <taxon>Insecta</taxon>
        <taxon>Pterygota</taxon>
        <taxon>Neoptera</taxon>
        <taxon>Endopterygota</taxon>
        <taxon>Lepidoptera</taxon>
        <taxon>Glossata</taxon>
        <taxon>Ditrysia</taxon>
        <taxon>Papilionoidea</taxon>
        <taxon>Papilionidae</taxon>
        <taxon>Papilioninae</taxon>
        <taxon>Papilio</taxon>
    </lineage>
</organism>
<evidence type="ECO:0000313" key="2">
    <source>
        <dbReference type="EMBL" id="KPJ01079.1"/>
    </source>
</evidence>
<evidence type="ECO:0000313" key="3">
    <source>
        <dbReference type="Proteomes" id="UP000053268"/>
    </source>
</evidence>
<proteinExistence type="predicted"/>
<reference evidence="2 3" key="1">
    <citation type="journal article" date="2015" name="Nat. Commun.">
        <title>Outbred genome sequencing and CRISPR/Cas9 gene editing in butterflies.</title>
        <authorList>
            <person name="Li X."/>
            <person name="Fan D."/>
            <person name="Zhang W."/>
            <person name="Liu G."/>
            <person name="Zhang L."/>
            <person name="Zhao L."/>
            <person name="Fang X."/>
            <person name="Chen L."/>
            <person name="Dong Y."/>
            <person name="Chen Y."/>
            <person name="Ding Y."/>
            <person name="Zhao R."/>
            <person name="Feng M."/>
            <person name="Zhu Y."/>
            <person name="Feng Y."/>
            <person name="Jiang X."/>
            <person name="Zhu D."/>
            <person name="Xiang H."/>
            <person name="Feng X."/>
            <person name="Li S."/>
            <person name="Wang J."/>
            <person name="Zhang G."/>
            <person name="Kronforst M.R."/>
            <person name="Wang W."/>
        </authorList>
    </citation>
    <scope>NUCLEOTIDE SEQUENCE [LARGE SCALE GENOMIC DNA]</scope>
    <source>
        <strain evidence="2">Ya'a_city_454_Px</strain>
        <tissue evidence="2">Whole body</tissue>
    </source>
</reference>
<gene>
    <name evidence="2" type="ORF">RR46_05344</name>
</gene>
<accession>A0A194Q6S8</accession>
<name>A0A194Q6S8_PAPXU</name>
<evidence type="ECO:0000256" key="1">
    <source>
        <dbReference type="SAM" id="MobiDB-lite"/>
    </source>
</evidence>
<sequence>MNERCVFKQQQVRPCPFHSPADPGVATDRDGSERGAVGRAARASHGASVAPRLPALAHRVAHTGLG</sequence>
<protein>
    <submittedName>
        <fullName evidence="2">Uncharacterized protein</fullName>
    </submittedName>
</protein>
<feature type="region of interest" description="Disordered" evidence="1">
    <location>
        <begin position="16"/>
        <end position="50"/>
    </location>
</feature>
<dbReference type="EMBL" id="KQ459439">
    <property type="protein sequence ID" value="KPJ01079.1"/>
    <property type="molecule type" value="Genomic_DNA"/>
</dbReference>